<keyword evidence="1" id="KW-0812">Transmembrane</keyword>
<dbReference type="KEGG" id="nzs:SLY_0246"/>
<gene>
    <name evidence="2" type="ORF">SLY_0246</name>
</gene>
<accession>R4S088</accession>
<dbReference type="OrthoDB" id="9808250at2"/>
<name>R4S088_PHYAS</name>
<feature type="transmembrane region" description="Helical" evidence="1">
    <location>
        <begin position="12"/>
        <end position="34"/>
    </location>
</feature>
<keyword evidence="1" id="KW-1133">Transmembrane helix</keyword>
<keyword evidence="3" id="KW-1185">Reference proteome</keyword>
<dbReference type="PATRIC" id="fig|980422.3.peg.230"/>
<reference evidence="2 3" key="1">
    <citation type="journal article" date="2013" name="BMC Genomics">
        <title>Comparison of the complete genome sequence of two closely related isolates of 'Candidatus Phytoplasma australiense' reveals genome plasticity.</title>
        <authorList>
            <person name="Andersen M.T."/>
            <person name="Liefting L.W."/>
            <person name="Havukkala I."/>
            <person name="Beever R.E."/>
        </authorList>
    </citation>
    <scope>NUCLEOTIDE SEQUENCE [LARGE SCALE GENOMIC DNA]</scope>
    <source>
        <strain evidence="2 3">NZSb11</strain>
    </source>
</reference>
<dbReference type="AlphaFoldDB" id="R4S088"/>
<dbReference type="RefSeq" id="WP_015637789.1">
    <property type="nucleotide sequence ID" value="NC_021236.1"/>
</dbReference>
<organism evidence="2 3">
    <name type="scientific">Strawberry lethal yellows phytoplasma (CPA) str. NZSb11</name>
    <dbReference type="NCBI Taxonomy" id="980422"/>
    <lineage>
        <taxon>Bacteria</taxon>
        <taxon>Bacillati</taxon>
        <taxon>Mycoplasmatota</taxon>
        <taxon>Mollicutes</taxon>
        <taxon>Acholeplasmatales</taxon>
        <taxon>Acholeplasmataceae</taxon>
        <taxon>Candidatus Phytoplasma</taxon>
        <taxon>16SrXII (Stolbur group)</taxon>
    </lineage>
</organism>
<dbReference type="EMBL" id="CP002548">
    <property type="protein sequence ID" value="AGL90168.1"/>
    <property type="molecule type" value="Genomic_DNA"/>
</dbReference>
<evidence type="ECO:0000313" key="3">
    <source>
        <dbReference type="Proteomes" id="UP000013941"/>
    </source>
</evidence>
<evidence type="ECO:0000313" key="2">
    <source>
        <dbReference type="EMBL" id="AGL90168.1"/>
    </source>
</evidence>
<protein>
    <submittedName>
        <fullName evidence="2">Uncharacterized protein</fullName>
    </submittedName>
</protein>
<evidence type="ECO:0000256" key="1">
    <source>
        <dbReference type="SAM" id="Phobius"/>
    </source>
</evidence>
<dbReference type="Proteomes" id="UP000013941">
    <property type="component" value="Chromosome"/>
</dbReference>
<dbReference type="HOGENOM" id="CLU_1282614_0_0_14"/>
<keyword evidence="1" id="KW-0472">Membrane</keyword>
<sequence>MKTKGWFYKNKKAVYVLITVILLLVLSLTAYGTWKFMNRGKESENQTDNQNNNGKLEIDPFLDQHFVLYMQLLPSQNDYNTDLSQRKPWHPPQGAVLSQNFHPLIKNNHFQQGFFYAYDKKDVQKAKQLFQTAFAETKADIDKLPTESKNLTIYFDEEVIEKINNLQRKLGQSSPNQGQNFISIDNNNYLNVIDQIVLNVNDCFWLRLPQKSGTG</sequence>
<proteinExistence type="predicted"/>